<keyword evidence="2" id="KW-1133">Transmembrane helix</keyword>
<dbReference type="AlphaFoldDB" id="A1TEA9"/>
<dbReference type="Proteomes" id="UP000009159">
    <property type="component" value="Chromosome"/>
</dbReference>
<evidence type="ECO:0000313" key="4">
    <source>
        <dbReference type="Proteomes" id="UP000009159"/>
    </source>
</evidence>
<evidence type="ECO:0000313" key="3">
    <source>
        <dbReference type="EMBL" id="ABM15509.1"/>
    </source>
</evidence>
<gene>
    <name evidence="3" type="ordered locus">Mvan_4735</name>
</gene>
<proteinExistence type="predicted"/>
<protein>
    <submittedName>
        <fullName evidence="3">Uncharacterized protein</fullName>
    </submittedName>
</protein>
<feature type="region of interest" description="Disordered" evidence="1">
    <location>
        <begin position="1"/>
        <end position="21"/>
    </location>
</feature>
<keyword evidence="2" id="KW-0812">Transmembrane</keyword>
<reference evidence="3" key="1">
    <citation type="submission" date="2006-12" db="EMBL/GenBank/DDBJ databases">
        <title>Complete sequence of Mycobacterium vanbaalenii PYR-1.</title>
        <authorList>
            <consortium name="US DOE Joint Genome Institute"/>
            <person name="Copeland A."/>
            <person name="Lucas S."/>
            <person name="Lapidus A."/>
            <person name="Barry K."/>
            <person name="Detter J.C."/>
            <person name="Glavina del Rio T."/>
            <person name="Hammon N."/>
            <person name="Israni S."/>
            <person name="Dalin E."/>
            <person name="Tice H."/>
            <person name="Pitluck S."/>
            <person name="Singan V."/>
            <person name="Schmutz J."/>
            <person name="Larimer F."/>
            <person name="Land M."/>
            <person name="Hauser L."/>
            <person name="Kyrpides N."/>
            <person name="Anderson I.J."/>
            <person name="Miller C."/>
            <person name="Richardson P."/>
        </authorList>
    </citation>
    <scope>NUCLEOTIDE SEQUENCE [LARGE SCALE GENOMIC DNA]</scope>
    <source>
        <strain evidence="3">PYR-1</strain>
    </source>
</reference>
<accession>A1TEA9</accession>
<feature type="transmembrane region" description="Helical" evidence="2">
    <location>
        <begin position="106"/>
        <end position="125"/>
    </location>
</feature>
<dbReference type="KEGG" id="mva:Mvan_4735"/>
<dbReference type="eggNOG" id="ENOG5031HW8">
    <property type="taxonomic scope" value="Bacteria"/>
</dbReference>
<dbReference type="EMBL" id="CP000511">
    <property type="protein sequence ID" value="ABM15509.1"/>
    <property type="molecule type" value="Genomic_DNA"/>
</dbReference>
<feature type="transmembrane region" description="Helical" evidence="2">
    <location>
        <begin position="131"/>
        <end position="155"/>
    </location>
</feature>
<feature type="compositionally biased region" description="Polar residues" evidence="1">
    <location>
        <begin position="1"/>
        <end position="12"/>
    </location>
</feature>
<dbReference type="HOGENOM" id="CLU_1128095_0_0_11"/>
<sequence length="263" mass="27678">MAVDANVTNVNPTADAPAEQPPVARTMADHDAVQQPVQPPVAPAPSTKQRVWTMPKSPVTRKHADEVGRIALTVIRSIAGFVAGAARYGAGVAGQMWRGIEAVPPAAKLFFVSALLMLLGLVGGLTLDSSLGLMCTVVVVPVCAGILGALGYRWYSGLGVETARRTDSHATEPTQSDLQRSVQYVDRKLTLALTSFGTEHHQQAVIALFQAKTAVELTLGTEQDLASYGDIALRADDYGLRPRIRAGSGTTPAPREGNSLAAS</sequence>
<name>A1TEA9_MYCVP</name>
<feature type="region of interest" description="Disordered" evidence="1">
    <location>
        <begin position="36"/>
        <end position="58"/>
    </location>
</feature>
<evidence type="ECO:0000256" key="2">
    <source>
        <dbReference type="SAM" id="Phobius"/>
    </source>
</evidence>
<evidence type="ECO:0000256" key="1">
    <source>
        <dbReference type="SAM" id="MobiDB-lite"/>
    </source>
</evidence>
<keyword evidence="4" id="KW-1185">Reference proteome</keyword>
<organism evidence="3 4">
    <name type="scientific">Mycolicibacterium vanbaalenii (strain DSM 7251 / JCM 13017 / BCRC 16820 / KCTC 9966 / NRRL B-24157 / PYR-1)</name>
    <name type="common">Mycobacterium vanbaalenii</name>
    <dbReference type="NCBI Taxonomy" id="350058"/>
    <lineage>
        <taxon>Bacteria</taxon>
        <taxon>Bacillati</taxon>
        <taxon>Actinomycetota</taxon>
        <taxon>Actinomycetes</taxon>
        <taxon>Mycobacteriales</taxon>
        <taxon>Mycobacteriaceae</taxon>
        <taxon>Mycolicibacterium</taxon>
    </lineage>
</organism>
<keyword evidence="2" id="KW-0472">Membrane</keyword>
<feature type="region of interest" description="Disordered" evidence="1">
    <location>
        <begin position="243"/>
        <end position="263"/>
    </location>
</feature>